<evidence type="ECO:0000256" key="1">
    <source>
        <dbReference type="SAM" id="MobiDB-lite"/>
    </source>
</evidence>
<organism evidence="3">
    <name type="scientific">Lotharella oceanica</name>
    <dbReference type="NCBI Taxonomy" id="641309"/>
    <lineage>
        <taxon>Eukaryota</taxon>
        <taxon>Sar</taxon>
        <taxon>Rhizaria</taxon>
        <taxon>Cercozoa</taxon>
        <taxon>Chlorarachniophyceae</taxon>
        <taxon>Lotharella</taxon>
    </lineage>
</organism>
<proteinExistence type="predicted"/>
<sequence>MAARARRIAAIAASPIAHAFLLMVLKVDALDSLHFDVPTVREEDVPMGGYRENLIAKLRSARRRADVFRAVADNEKSIRYTEVLRCIRKAARLPSDCSGSSRRPLRDFERAVCEKLVNRIPEELRLLNATEVVLVIGDVLCLQATGLVDEIDGGIRMQILGHLKRARDEVRSRLPQDFVEPDFARENANMTTLQYAFGQEQLPEDHPTRARKRRRRRSSRSNPSEHDNPSDDTIGYAE</sequence>
<accession>A0A7S2TNT4</accession>
<evidence type="ECO:0000313" key="3">
    <source>
        <dbReference type="EMBL" id="CAD9761880.1"/>
    </source>
</evidence>
<protein>
    <submittedName>
        <fullName evidence="3">Uncharacterized protein</fullName>
    </submittedName>
</protein>
<keyword evidence="2" id="KW-0732">Signal</keyword>
<reference evidence="3" key="1">
    <citation type="submission" date="2021-01" db="EMBL/GenBank/DDBJ databases">
        <authorList>
            <person name="Corre E."/>
            <person name="Pelletier E."/>
            <person name="Niang G."/>
            <person name="Scheremetjew M."/>
            <person name="Finn R."/>
            <person name="Kale V."/>
            <person name="Holt S."/>
            <person name="Cochrane G."/>
            <person name="Meng A."/>
            <person name="Brown T."/>
            <person name="Cohen L."/>
        </authorList>
    </citation>
    <scope>NUCLEOTIDE SEQUENCE</scope>
    <source>
        <strain evidence="3">CCMP622</strain>
    </source>
</reference>
<evidence type="ECO:0000256" key="2">
    <source>
        <dbReference type="SAM" id="SignalP"/>
    </source>
</evidence>
<name>A0A7S2TNT4_9EUKA</name>
<feature type="chain" id="PRO_5031095081" evidence="2">
    <location>
        <begin position="30"/>
        <end position="238"/>
    </location>
</feature>
<dbReference type="AlphaFoldDB" id="A0A7S2TNT4"/>
<feature type="region of interest" description="Disordered" evidence="1">
    <location>
        <begin position="195"/>
        <end position="238"/>
    </location>
</feature>
<feature type="compositionally biased region" description="Basic residues" evidence="1">
    <location>
        <begin position="209"/>
        <end position="219"/>
    </location>
</feature>
<feature type="signal peptide" evidence="2">
    <location>
        <begin position="1"/>
        <end position="29"/>
    </location>
</feature>
<gene>
    <name evidence="3" type="ORF">LSP00402_LOCUS8896</name>
</gene>
<dbReference type="EMBL" id="HBHP01014191">
    <property type="protein sequence ID" value="CAD9761880.1"/>
    <property type="molecule type" value="Transcribed_RNA"/>
</dbReference>